<dbReference type="Pfam" id="PF19081">
    <property type="entry name" value="Ig_7"/>
    <property type="match status" value="1"/>
</dbReference>
<accession>A0A1K2IPC8</accession>
<evidence type="ECO:0000259" key="2">
    <source>
        <dbReference type="Pfam" id="PF19081"/>
    </source>
</evidence>
<dbReference type="Gene3D" id="2.60.40.1080">
    <property type="match status" value="1"/>
</dbReference>
<keyword evidence="1" id="KW-1133">Transmembrane helix</keyword>
<feature type="domain" description="NUP210 Ig-like" evidence="3">
    <location>
        <begin position="1342"/>
        <end position="1383"/>
    </location>
</feature>
<reference evidence="4 5" key="1">
    <citation type="submission" date="2016-10" db="EMBL/GenBank/DDBJ databases">
        <authorList>
            <person name="de Groot N.N."/>
        </authorList>
    </citation>
    <scope>NUCLEOTIDE SEQUENCE [LARGE SCALE GENOMIC DNA]</scope>
    <source>
        <strain evidence="4 5">DSM 18180</strain>
    </source>
</reference>
<evidence type="ECO:0000313" key="5">
    <source>
        <dbReference type="Proteomes" id="UP000182544"/>
    </source>
</evidence>
<dbReference type="Proteomes" id="UP000182544">
    <property type="component" value="Unassembled WGS sequence"/>
</dbReference>
<feature type="domain" description="Ig-like" evidence="2">
    <location>
        <begin position="1007"/>
        <end position="1081"/>
    </location>
</feature>
<name>A0A1K2IPC8_9FLAO</name>
<dbReference type="InterPro" id="IPR057586">
    <property type="entry name" value="Ig_NUP210_16th"/>
</dbReference>
<sequence>MLTTPTTKLNYYQLFMKTKKTLILTIILIIFTVAITVAQNVRGGCTNSNAYYNAGAGWNDDTDVTSNNETIVAVSGLANFTCGISNPRQNVEGSTFTIDVFLNGSEVASQHDDQTTFTGNDYTVANPIPLEGDTCQVVITVTPVAGTLGCAGTEWTYTWNLSAAVGCIPSTPVFYYNTGTGGWHDPTTPVDNAITVDPLAIGGTIEVGAHLNGGSISWSDGLGFTSTNNQVVYDPGFTAGEQTRTLTAAYTDACGDLTNYVYNLSSTSACSAAIPIPYYNNNNAGTVNKLTTDTTIDIEMVIGKTIVLGIRPNTGTVAWTGCNGFTESTREFTFDPGFTAKGDSCSITGVYTDTCGNSTSYTYNLSVPLVCTPATPTLYYNDNNGSGWIDPAAVDAGNIITIDPIPYSGTIGAGFHLNGGTVAWSDGLGFTSTANQVNYNPNFTGGDETRILTASYTDTCGDVVDYFYNISSTSECISSVPVFYYNDGSGWVDPAAINETDNSITPDPIQFTDTIEIGVRLNGGSIVWTDDQGTGFTSTAGQFGYDPGFTAVGQNRVLTGAYTNTCDVTTNYVFNISASTECIPQTLEPYYNDNVGSGTVYHATTDYDINVGLQTGGSIWVGINPAINEDAGETLVWTGCNGFSGTEKEFTFYPEFDTIGQTCDLVGTFTDACGTIRSYTYHLTAETGCLSPDDSNPYYNIGNGWENALTTDFDVYLEVPPFGLIYFGIDPGTGGNTTDDNFVWNDSLGYVVNVNGQQLALDGVFENSDDVEVLTCVYTDKCGVSTTYTFNLTVICSPPVFTYNDNNGSDLVDPATVEIDNTISIDPIPYSGTVLVGINNLNGGTVTWSDGLGFTSTLDGFTYNPGFTGGDQTRTLTATYTDFCGTTIDYSYNISSTSECIPSVPTFYYNTGGDNSPEVNLDDSPITIVPIQVGETVIIGVNLNGGTISWSDDNATTPFTGTDSEFTYNPGFTAGNQTRTLTGLFTGACGNTASFVYNLNALDECAPNAPTAPSPQIVCKYDIVATLDATVDAGTTLLWYTDETGGSPLDPFTTLVPGNYYAAAVTADGICESPRILVVVATNNALYFDGLRNSYVSLKNSPILDKATEFTIEAWIKPDDSNWDDGYHAIFGAVQTGGNNQRSPSFYLYNGQVHTDSYEDVTLNRYDILTEDAVIFKNVWSHIALVKLLDSESSTGSTYNVYVNGKLVATRTAPLKVNVADDSEYTFGVVDNFYSGLIDEARFWNVPRSASEVADNMEIDLTGNEPGLVDYYTFNQGIGNGDNTAITTLYDNTSSQNNGTIIDFYLTGNVSNFVGGYFAQITGSSSTTIIGGTIQLAHTTPDGYWSSDAEDIVTVDSVTGLATGVSLGTAVISYEFCGVSTTYPITVVPNSGPTISQIEDQETCPGTDILDLPFIIEDDATPVNSLVLTATSSNTDLIPNDQIVLGGTDENRTVTLSPVSGESGTAIITITATDSDDMFSTMSFTVTFTDTTKPIAITQDIEVELDANGEVTITGAQINNGSTDDCTDVANLTLAASPSSFTCANIGINTVTLTVTDASGNFETNTATVTIFDVTGPMVITQDISIELDAADEATITADQINNGSNDSCTNASDLILSVSPSSFTCANIGENTVTLTVIDTYGNENTETAIVTVTESNAPTVITQTLTVTIDDSGYVSITADQLDNGSSDSCGDVTFTASQLDFSCSDIGDNTVTLTVEDESGNTSSGSTIVTVIGNVYGCGIKVSEAITANGDGINDTWIIYNIEDHPNTSVRVFNRWGAEVYFSRDYKNDWNGHYYRGSKNQLPSSGSYYYQVDVDGDGTLDNQGWLYITK</sequence>
<evidence type="ECO:0000256" key="1">
    <source>
        <dbReference type="SAM" id="Phobius"/>
    </source>
</evidence>
<gene>
    <name evidence="4" type="ORF">SAMN05428642_103540</name>
</gene>
<dbReference type="STRING" id="369401.SAMN05428642_103540"/>
<keyword evidence="5" id="KW-1185">Reference proteome</keyword>
<keyword evidence="1" id="KW-0812">Transmembrane</keyword>
<dbReference type="Pfam" id="PF13385">
    <property type="entry name" value="Laminin_G_3"/>
    <property type="match status" value="1"/>
</dbReference>
<dbReference type="EMBL" id="FPKV01000003">
    <property type="protein sequence ID" value="SFZ94056.1"/>
    <property type="molecule type" value="Genomic_DNA"/>
</dbReference>
<dbReference type="NCBIfam" id="TIGR04131">
    <property type="entry name" value="Bac_Flav_CTERM"/>
    <property type="match status" value="1"/>
</dbReference>
<dbReference type="Gene3D" id="2.60.120.200">
    <property type="match status" value="1"/>
</dbReference>
<dbReference type="InterPro" id="IPR013320">
    <property type="entry name" value="ConA-like_dom_sf"/>
</dbReference>
<evidence type="ECO:0000313" key="4">
    <source>
        <dbReference type="EMBL" id="SFZ94056.1"/>
    </source>
</evidence>
<protein>
    <submittedName>
        <fullName evidence="4">Gliding motility-associated C-terminal domain-containing protein</fullName>
    </submittedName>
</protein>
<evidence type="ECO:0000259" key="3">
    <source>
        <dbReference type="Pfam" id="PF25354"/>
    </source>
</evidence>
<dbReference type="SUPFAM" id="SSF49899">
    <property type="entry name" value="Concanavalin A-like lectins/glucanases"/>
    <property type="match status" value="1"/>
</dbReference>
<keyword evidence="1" id="KW-0472">Membrane</keyword>
<dbReference type="Pfam" id="PF25354">
    <property type="entry name" value="Ig_NUP210_16th"/>
    <property type="match status" value="1"/>
</dbReference>
<dbReference type="InterPro" id="IPR044023">
    <property type="entry name" value="Ig_7"/>
</dbReference>
<dbReference type="GO" id="GO:0005975">
    <property type="term" value="P:carbohydrate metabolic process"/>
    <property type="evidence" value="ECO:0007669"/>
    <property type="project" value="UniProtKB-ARBA"/>
</dbReference>
<feature type="transmembrane region" description="Helical" evidence="1">
    <location>
        <begin position="21"/>
        <end position="38"/>
    </location>
</feature>
<proteinExistence type="predicted"/>
<dbReference type="Pfam" id="PF13585">
    <property type="entry name" value="CHU_C"/>
    <property type="match status" value="1"/>
</dbReference>
<organism evidence="4 5">
    <name type="scientific">Flaviramulus basaltis</name>
    <dbReference type="NCBI Taxonomy" id="369401"/>
    <lineage>
        <taxon>Bacteria</taxon>
        <taxon>Pseudomonadati</taxon>
        <taxon>Bacteroidota</taxon>
        <taxon>Flavobacteriia</taxon>
        <taxon>Flavobacteriales</taxon>
        <taxon>Flavobacteriaceae</taxon>
        <taxon>Flaviramulus</taxon>
    </lineage>
</organism>
<dbReference type="GO" id="GO:0004553">
    <property type="term" value="F:hydrolase activity, hydrolyzing O-glycosyl compounds"/>
    <property type="evidence" value="ECO:0007669"/>
    <property type="project" value="UniProtKB-ARBA"/>
</dbReference>
<dbReference type="InterPro" id="IPR026341">
    <property type="entry name" value="T9SS_type_B"/>
</dbReference>